<dbReference type="AlphaFoldDB" id="A0A5B7IZ35"/>
<organism evidence="1 2">
    <name type="scientific">Portunus trituberculatus</name>
    <name type="common">Swimming crab</name>
    <name type="synonym">Neptunus trituberculatus</name>
    <dbReference type="NCBI Taxonomy" id="210409"/>
    <lineage>
        <taxon>Eukaryota</taxon>
        <taxon>Metazoa</taxon>
        <taxon>Ecdysozoa</taxon>
        <taxon>Arthropoda</taxon>
        <taxon>Crustacea</taxon>
        <taxon>Multicrustacea</taxon>
        <taxon>Malacostraca</taxon>
        <taxon>Eumalacostraca</taxon>
        <taxon>Eucarida</taxon>
        <taxon>Decapoda</taxon>
        <taxon>Pleocyemata</taxon>
        <taxon>Brachyura</taxon>
        <taxon>Eubrachyura</taxon>
        <taxon>Portunoidea</taxon>
        <taxon>Portunidae</taxon>
        <taxon>Portuninae</taxon>
        <taxon>Portunus</taxon>
    </lineage>
</organism>
<evidence type="ECO:0000313" key="1">
    <source>
        <dbReference type="EMBL" id="MPC90801.1"/>
    </source>
</evidence>
<sequence>MSLELETRGGSGGTSRCYRMIVTGVLSPVSFRRLNSRLASSKGSRLANCGNKLELRVLAQRHNVP</sequence>
<protein>
    <submittedName>
        <fullName evidence="1">Uncharacterized protein</fullName>
    </submittedName>
</protein>
<dbReference type="Proteomes" id="UP000324222">
    <property type="component" value="Unassembled WGS sequence"/>
</dbReference>
<evidence type="ECO:0000313" key="2">
    <source>
        <dbReference type="Proteomes" id="UP000324222"/>
    </source>
</evidence>
<name>A0A5B7IZ35_PORTR</name>
<proteinExistence type="predicted"/>
<keyword evidence="2" id="KW-1185">Reference proteome</keyword>
<accession>A0A5B7IZ35</accession>
<gene>
    <name evidence="1" type="ORF">E2C01_085802</name>
</gene>
<dbReference type="EMBL" id="VSRR010085578">
    <property type="protein sequence ID" value="MPC90801.1"/>
    <property type="molecule type" value="Genomic_DNA"/>
</dbReference>
<reference evidence="1 2" key="1">
    <citation type="submission" date="2019-05" db="EMBL/GenBank/DDBJ databases">
        <title>Another draft genome of Portunus trituberculatus and its Hox gene families provides insights of decapod evolution.</title>
        <authorList>
            <person name="Jeong J.-H."/>
            <person name="Song I."/>
            <person name="Kim S."/>
            <person name="Choi T."/>
            <person name="Kim D."/>
            <person name="Ryu S."/>
            <person name="Kim W."/>
        </authorList>
    </citation>
    <scope>NUCLEOTIDE SEQUENCE [LARGE SCALE GENOMIC DNA]</scope>
    <source>
        <tissue evidence="1">Muscle</tissue>
    </source>
</reference>
<comment type="caution">
    <text evidence="1">The sequence shown here is derived from an EMBL/GenBank/DDBJ whole genome shotgun (WGS) entry which is preliminary data.</text>
</comment>